<protein>
    <submittedName>
        <fullName evidence="5">AraC family transcriptional regulator</fullName>
    </submittedName>
</protein>
<keyword evidence="6" id="KW-1185">Reference proteome</keyword>
<gene>
    <name evidence="5" type="ORF">H4O21_06325</name>
</gene>
<dbReference type="Gene3D" id="1.10.10.60">
    <property type="entry name" value="Homeodomain-like"/>
    <property type="match status" value="1"/>
</dbReference>
<dbReference type="InterPro" id="IPR018060">
    <property type="entry name" value="HTH_AraC"/>
</dbReference>
<comment type="caution">
    <text evidence="5">The sequence shown here is derived from an EMBL/GenBank/DDBJ whole genome shotgun (WGS) entry which is preliminary data.</text>
</comment>
<dbReference type="SMART" id="SM00342">
    <property type="entry name" value="HTH_ARAC"/>
    <property type="match status" value="1"/>
</dbReference>
<dbReference type="Proteomes" id="UP000565262">
    <property type="component" value="Unassembled WGS sequence"/>
</dbReference>
<evidence type="ECO:0000259" key="4">
    <source>
        <dbReference type="PROSITE" id="PS01124"/>
    </source>
</evidence>
<dbReference type="GO" id="GO:0003700">
    <property type="term" value="F:DNA-binding transcription factor activity"/>
    <property type="evidence" value="ECO:0007669"/>
    <property type="project" value="InterPro"/>
</dbReference>
<dbReference type="Pfam" id="PF12833">
    <property type="entry name" value="HTH_18"/>
    <property type="match status" value="1"/>
</dbReference>
<dbReference type="RefSeq" id="WP_182808010.1">
    <property type="nucleotide sequence ID" value="NZ_JACJFM010000006.1"/>
</dbReference>
<name>A0A839INE5_9GAMM</name>
<evidence type="ECO:0000256" key="2">
    <source>
        <dbReference type="ARBA" id="ARBA00023125"/>
    </source>
</evidence>
<dbReference type="PROSITE" id="PS01124">
    <property type="entry name" value="HTH_ARAC_FAMILY_2"/>
    <property type="match status" value="1"/>
</dbReference>
<accession>A0A839INE5</accession>
<dbReference type="PANTHER" id="PTHR43280:SF2">
    <property type="entry name" value="HTH-TYPE TRANSCRIPTIONAL REGULATOR EXSA"/>
    <property type="match status" value="1"/>
</dbReference>
<evidence type="ECO:0000313" key="5">
    <source>
        <dbReference type="EMBL" id="MBB1486220.1"/>
    </source>
</evidence>
<reference evidence="5 6" key="1">
    <citation type="submission" date="2020-08" db="EMBL/GenBank/DDBJ databases">
        <title>Oceanospirillum sp. nov. isolated from marine sediment.</title>
        <authorList>
            <person name="Ji X."/>
        </authorList>
    </citation>
    <scope>NUCLEOTIDE SEQUENCE [LARGE SCALE GENOMIC DNA]</scope>
    <source>
        <strain evidence="5 6">D5</strain>
    </source>
</reference>
<organism evidence="5 6">
    <name type="scientific">Oceanospirillum sediminis</name>
    <dbReference type="NCBI Taxonomy" id="2760088"/>
    <lineage>
        <taxon>Bacteria</taxon>
        <taxon>Pseudomonadati</taxon>
        <taxon>Pseudomonadota</taxon>
        <taxon>Gammaproteobacteria</taxon>
        <taxon>Oceanospirillales</taxon>
        <taxon>Oceanospirillaceae</taxon>
        <taxon>Oceanospirillum</taxon>
    </lineage>
</organism>
<dbReference type="GO" id="GO:0043565">
    <property type="term" value="F:sequence-specific DNA binding"/>
    <property type="evidence" value="ECO:0007669"/>
    <property type="project" value="InterPro"/>
</dbReference>
<dbReference type="AlphaFoldDB" id="A0A839INE5"/>
<evidence type="ECO:0000313" key="6">
    <source>
        <dbReference type="Proteomes" id="UP000565262"/>
    </source>
</evidence>
<evidence type="ECO:0000256" key="1">
    <source>
        <dbReference type="ARBA" id="ARBA00023015"/>
    </source>
</evidence>
<keyword evidence="3" id="KW-0804">Transcription</keyword>
<sequence length="137" mass="15634">MASFSDNPPLQPDYADLANTTGHINRDIPWHIDSQLPDILRNIAAQIKASSVDEINLEKLALTYETTSEELTRLFMDYLGLSPEEYHEKARLNHAQYLLEETLCSLKQVADETGFKNIQSLQAAFLDKVGMYPSRYR</sequence>
<feature type="domain" description="HTH araC/xylS-type" evidence="4">
    <location>
        <begin position="41"/>
        <end position="137"/>
    </location>
</feature>
<proteinExistence type="predicted"/>
<evidence type="ECO:0000256" key="3">
    <source>
        <dbReference type="ARBA" id="ARBA00023163"/>
    </source>
</evidence>
<keyword evidence="1" id="KW-0805">Transcription regulation</keyword>
<dbReference type="PANTHER" id="PTHR43280">
    <property type="entry name" value="ARAC-FAMILY TRANSCRIPTIONAL REGULATOR"/>
    <property type="match status" value="1"/>
</dbReference>
<keyword evidence="2" id="KW-0238">DNA-binding</keyword>
<dbReference type="EMBL" id="JACJFM010000006">
    <property type="protein sequence ID" value="MBB1486220.1"/>
    <property type="molecule type" value="Genomic_DNA"/>
</dbReference>
<dbReference type="SUPFAM" id="SSF46689">
    <property type="entry name" value="Homeodomain-like"/>
    <property type="match status" value="1"/>
</dbReference>
<dbReference type="InterPro" id="IPR009057">
    <property type="entry name" value="Homeodomain-like_sf"/>
</dbReference>